<evidence type="ECO:0008006" key="4">
    <source>
        <dbReference type="Google" id="ProtNLM"/>
    </source>
</evidence>
<feature type="region of interest" description="Disordered" evidence="1">
    <location>
        <begin position="153"/>
        <end position="173"/>
    </location>
</feature>
<keyword evidence="3" id="KW-1185">Reference proteome</keyword>
<dbReference type="EMBL" id="AP018448">
    <property type="protein sequence ID" value="BBC30338.1"/>
    <property type="molecule type" value="Genomic_DNA"/>
</dbReference>
<dbReference type="RefSeq" id="WP_286248838.1">
    <property type="nucleotide sequence ID" value="NZ_AP018448.1"/>
</dbReference>
<dbReference type="Proteomes" id="UP001321542">
    <property type="component" value="Chromosome"/>
</dbReference>
<organism evidence="2 3">
    <name type="scientific">Streptomyces graminofaciens</name>
    <dbReference type="NCBI Taxonomy" id="68212"/>
    <lineage>
        <taxon>Bacteria</taxon>
        <taxon>Bacillati</taxon>
        <taxon>Actinomycetota</taxon>
        <taxon>Actinomycetes</taxon>
        <taxon>Kitasatosporales</taxon>
        <taxon>Streptomycetaceae</taxon>
        <taxon>Streptomyces</taxon>
    </lineage>
</organism>
<protein>
    <recommendedName>
        <fullName evidence="4">Helix-turn-helix domain-containing protein</fullName>
    </recommendedName>
</protein>
<accession>A0ABN5VAL4</accession>
<gene>
    <name evidence="2" type="ORF">SGFS_016320</name>
</gene>
<reference evidence="2 3" key="2">
    <citation type="journal article" date="2023" name="ChemBioChem">
        <title>Acyltransferase Domain Exchange between Two Independent Type I Polyketide Synthases in the Same Producer Strain of Macrolide Antibiotics.</title>
        <authorList>
            <person name="Kudo F."/>
            <person name="Kishikawa K."/>
            <person name="Tsuboi K."/>
            <person name="Kido T."/>
            <person name="Usui T."/>
            <person name="Hashimoto J."/>
            <person name="Shin-Ya K."/>
            <person name="Miyanaga A."/>
            <person name="Eguchi T."/>
        </authorList>
    </citation>
    <scope>NUCLEOTIDE SEQUENCE [LARGE SCALE GENOMIC DNA]</scope>
    <source>
        <strain evidence="2 3">A-8890</strain>
    </source>
</reference>
<proteinExistence type="predicted"/>
<sequence length="233" mass="24967">MSGPLARTSGGSSPGIPFNTAASEVRSEILALLGSWAGMVAEGRRLPPPPRTVETLAAFLLRHAGWLTACSAAGDASREVERLTRRAAQVSDPADRRLITVGLCPEPGCAGALQASVRPDADEPLLEVRCRTESAHRWAGHELILLKRRMRPTHTAAPDPSAPPAPGETPDAQAASAVWLTASDITRLWGVPPGSVYRLASQRAWRRRSHGGRTRYHEADVVRALGDRESRSA</sequence>
<evidence type="ECO:0000313" key="2">
    <source>
        <dbReference type="EMBL" id="BBC30338.1"/>
    </source>
</evidence>
<evidence type="ECO:0000256" key="1">
    <source>
        <dbReference type="SAM" id="MobiDB-lite"/>
    </source>
</evidence>
<name>A0ABN5VAL4_9ACTN</name>
<evidence type="ECO:0000313" key="3">
    <source>
        <dbReference type="Proteomes" id="UP001321542"/>
    </source>
</evidence>
<reference evidence="2 3" key="1">
    <citation type="journal article" date="2010" name="ChemBioChem">
        <title>Cloning and characterization of the biosynthetic gene cluster of 16-membered macrolide antibiotic FD-891: involvement of a dual functional cytochrome P450 monooxygenase catalyzing epoxidation and hydroxylation.</title>
        <authorList>
            <person name="Kudo F."/>
            <person name="Motegi A."/>
            <person name="Mizoue K."/>
            <person name="Eguchi T."/>
        </authorList>
    </citation>
    <scope>NUCLEOTIDE SEQUENCE [LARGE SCALE GENOMIC DNA]</scope>
    <source>
        <strain evidence="2 3">A-8890</strain>
    </source>
</reference>